<dbReference type="GeneTree" id="ENSGT00940000167368"/>
<dbReference type="KEGG" id="lcm:102347037"/>
<sequence length="327" mass="37349">MWSVGQPPPPAASTLPHWSRVGSLDRVRCPRPVIRDHISPQISATSVGSIGKIEPEIEVQDRAAILEKRLRFLQQQHAETLGKLHEEIDDLKRQNKDLQYKLIMEQKQESKRSSVVLNKQMLPTRADGPFPDQEEEEEKEEELFKEPICDVEDKSTSLPGLVTQDMNRNNQQTEKTEIIYVEAFQQTSPLPIPLPKHPACSNSSHNRSSPAPRLPSLHDYEVLVQQLYSVNHVQAQKLDYLKNCLRDMLNSKKWSSGIHPLAEQIREQIDTPFPQLSVSVQCKKLTPLPAADRLNLPALRHSLTNTFAERQKRSQALLKTRLRRAVL</sequence>
<dbReference type="InParanoid" id="M3XGQ3"/>
<feature type="region of interest" description="Disordered" evidence="3">
    <location>
        <begin position="123"/>
        <end position="144"/>
    </location>
</feature>
<organism evidence="6 7">
    <name type="scientific">Latimeria chalumnae</name>
    <name type="common">Coelacanth</name>
    <dbReference type="NCBI Taxonomy" id="7897"/>
    <lineage>
        <taxon>Eukaryota</taxon>
        <taxon>Metazoa</taxon>
        <taxon>Chordata</taxon>
        <taxon>Craniata</taxon>
        <taxon>Vertebrata</taxon>
        <taxon>Euteleostomi</taxon>
        <taxon>Coelacanthiformes</taxon>
        <taxon>Coelacanthidae</taxon>
        <taxon>Latimeria</taxon>
    </lineage>
</organism>
<evidence type="ECO:0000259" key="5">
    <source>
        <dbReference type="Pfam" id="PF14917"/>
    </source>
</evidence>
<proteinExistence type="predicted"/>
<reference evidence="7" key="1">
    <citation type="submission" date="2011-08" db="EMBL/GenBank/DDBJ databases">
        <title>The draft genome of Latimeria chalumnae.</title>
        <authorList>
            <person name="Di Palma F."/>
            <person name="Alfoldi J."/>
            <person name="Johnson J."/>
            <person name="Berlin A."/>
            <person name="Gnerre S."/>
            <person name="Jaffe D."/>
            <person name="MacCallum I."/>
            <person name="Young S."/>
            <person name="Walker B.J."/>
            <person name="Lander E."/>
            <person name="Lindblad-Toh K."/>
        </authorList>
    </citation>
    <scope>NUCLEOTIDE SEQUENCE [LARGE SCALE GENOMIC DNA]</scope>
    <source>
        <strain evidence="7">Wild caught</strain>
    </source>
</reference>
<dbReference type="Pfam" id="PF14917">
    <property type="entry name" value="CCDC74_C"/>
    <property type="match status" value="1"/>
</dbReference>
<evidence type="ECO:0000256" key="2">
    <source>
        <dbReference type="SAM" id="Coils"/>
    </source>
</evidence>
<dbReference type="HOGENOM" id="CLU_844571_0_0_1"/>
<evidence type="ECO:0000256" key="3">
    <source>
        <dbReference type="SAM" id="MobiDB-lite"/>
    </source>
</evidence>
<dbReference type="InterPro" id="IPR029422">
    <property type="entry name" value="CCDC74_C"/>
</dbReference>
<dbReference type="OrthoDB" id="2155209at2759"/>
<dbReference type="eggNOG" id="ENOG502S5P9">
    <property type="taxonomic scope" value="Eukaryota"/>
</dbReference>
<evidence type="ECO:0008006" key="8">
    <source>
        <dbReference type="Google" id="ProtNLM"/>
    </source>
</evidence>
<feature type="coiled-coil region" evidence="2">
    <location>
        <begin position="56"/>
        <end position="108"/>
    </location>
</feature>
<name>M3XGQ3_LATCH</name>
<feature type="domain" description="CCDC92/74 N-terminal" evidence="4">
    <location>
        <begin position="61"/>
        <end position="114"/>
    </location>
</feature>
<evidence type="ECO:0000313" key="7">
    <source>
        <dbReference type="Proteomes" id="UP000008672"/>
    </source>
</evidence>
<dbReference type="PANTHER" id="PTHR14882">
    <property type="entry name" value="COILED-COIL DOMAIN-CONTAINING 74A"/>
    <property type="match status" value="1"/>
</dbReference>
<dbReference type="Ensembl" id="ENSLACT00000025474.1">
    <property type="protein sequence ID" value="ENSLACP00000021909.1"/>
    <property type="gene ID" value="ENSLACG00000022118.1"/>
</dbReference>
<feature type="compositionally biased region" description="Acidic residues" evidence="3">
    <location>
        <begin position="132"/>
        <end position="141"/>
    </location>
</feature>
<reference evidence="6" key="3">
    <citation type="submission" date="2025-09" db="UniProtKB">
        <authorList>
            <consortium name="Ensembl"/>
        </authorList>
    </citation>
    <scope>IDENTIFICATION</scope>
</reference>
<dbReference type="InterPro" id="IPR039496">
    <property type="entry name" value="CCDC92/74_N"/>
</dbReference>
<dbReference type="PANTHER" id="PTHR14882:SF5">
    <property type="entry name" value="COILED-COIL DOMAIN CONTAINING 74A"/>
    <property type="match status" value="1"/>
</dbReference>
<dbReference type="AlphaFoldDB" id="M3XGQ3"/>
<evidence type="ECO:0000313" key="6">
    <source>
        <dbReference type="Ensembl" id="ENSLACP00000021909.1"/>
    </source>
</evidence>
<protein>
    <recommendedName>
        <fullName evidence="8">CCDC92/74 N-terminal domain-containing protein</fullName>
    </recommendedName>
</protein>
<dbReference type="Pfam" id="PF14916">
    <property type="entry name" value="CCDC92"/>
    <property type="match status" value="1"/>
</dbReference>
<evidence type="ECO:0000256" key="1">
    <source>
        <dbReference type="ARBA" id="ARBA00023054"/>
    </source>
</evidence>
<dbReference type="EMBL" id="AFYH01006275">
    <property type="status" value="NOT_ANNOTATED_CDS"/>
    <property type="molecule type" value="Genomic_DNA"/>
</dbReference>
<accession>M3XGQ3</accession>
<keyword evidence="7" id="KW-1185">Reference proteome</keyword>
<dbReference type="Proteomes" id="UP000008672">
    <property type="component" value="Unassembled WGS sequence"/>
</dbReference>
<dbReference type="OMA" id="HKNKRIP"/>
<dbReference type="FunCoup" id="M3XGQ3">
    <property type="interactions" value="16"/>
</dbReference>
<dbReference type="InterPro" id="IPR040370">
    <property type="entry name" value="CCDC74A/CCDC74B/CCDC92"/>
</dbReference>
<feature type="domain" description="Coiled coil protein 74 C-terminal" evidence="5">
    <location>
        <begin position="209"/>
        <end position="324"/>
    </location>
</feature>
<gene>
    <name evidence="6" type="primary">LOC102347037</name>
</gene>
<dbReference type="EMBL" id="AFYH01006274">
    <property type="status" value="NOT_ANNOTATED_CDS"/>
    <property type="molecule type" value="Genomic_DNA"/>
</dbReference>
<reference evidence="6" key="2">
    <citation type="submission" date="2025-08" db="UniProtKB">
        <authorList>
            <consortium name="Ensembl"/>
        </authorList>
    </citation>
    <scope>IDENTIFICATION</scope>
</reference>
<keyword evidence="1 2" id="KW-0175">Coiled coil</keyword>
<dbReference type="GeneID" id="102347037"/>
<dbReference type="STRING" id="7897.ENSLACP00000021909"/>
<evidence type="ECO:0000259" key="4">
    <source>
        <dbReference type="Pfam" id="PF14916"/>
    </source>
</evidence>